<evidence type="ECO:0000313" key="2">
    <source>
        <dbReference type="Proteomes" id="UP000224567"/>
    </source>
</evidence>
<keyword evidence="2" id="KW-1185">Reference proteome</keyword>
<sequence length="119" mass="13551">MDDGLPVREAESLAAIPELQNCGHPSERLDQSRGLYPWHGINILFSWGYRLDPTNSDLRDPIAIGLNFKCAFDSEKAFETSHCIKQEWKTNRNSIGLNLYGRFDREDDYTLEGAEGECL</sequence>
<comment type="caution">
    <text evidence="1">The sequence shown here is derived from an EMBL/GenBank/DDBJ whole genome shotgun (WGS) entry which is preliminary data.</text>
</comment>
<organism evidence="1 2">
    <name type="scientific">Capsicum baccatum</name>
    <name type="common">Peruvian pepper</name>
    <dbReference type="NCBI Taxonomy" id="33114"/>
    <lineage>
        <taxon>Eukaryota</taxon>
        <taxon>Viridiplantae</taxon>
        <taxon>Streptophyta</taxon>
        <taxon>Embryophyta</taxon>
        <taxon>Tracheophyta</taxon>
        <taxon>Spermatophyta</taxon>
        <taxon>Magnoliopsida</taxon>
        <taxon>eudicotyledons</taxon>
        <taxon>Gunneridae</taxon>
        <taxon>Pentapetalae</taxon>
        <taxon>asterids</taxon>
        <taxon>lamiids</taxon>
        <taxon>Solanales</taxon>
        <taxon>Solanaceae</taxon>
        <taxon>Solanoideae</taxon>
        <taxon>Capsiceae</taxon>
        <taxon>Capsicum</taxon>
    </lineage>
</organism>
<protein>
    <submittedName>
        <fullName evidence="1">Uncharacterized protein</fullName>
    </submittedName>
</protein>
<name>A0A2G2XC77_CAPBA</name>
<reference evidence="1 2" key="1">
    <citation type="journal article" date="2017" name="Genome Biol.">
        <title>New reference genome sequences of hot pepper reveal the massive evolution of plant disease-resistance genes by retroduplication.</title>
        <authorList>
            <person name="Kim S."/>
            <person name="Park J."/>
            <person name="Yeom S.I."/>
            <person name="Kim Y.M."/>
            <person name="Seo E."/>
            <person name="Kim K.T."/>
            <person name="Kim M.S."/>
            <person name="Lee J.M."/>
            <person name="Cheong K."/>
            <person name="Shin H.S."/>
            <person name="Kim S.B."/>
            <person name="Han K."/>
            <person name="Lee J."/>
            <person name="Park M."/>
            <person name="Lee H.A."/>
            <person name="Lee H.Y."/>
            <person name="Lee Y."/>
            <person name="Oh S."/>
            <person name="Lee J.H."/>
            <person name="Choi E."/>
            <person name="Choi E."/>
            <person name="Lee S.E."/>
            <person name="Jeon J."/>
            <person name="Kim H."/>
            <person name="Choi G."/>
            <person name="Song H."/>
            <person name="Lee J."/>
            <person name="Lee S.C."/>
            <person name="Kwon J.K."/>
            <person name="Lee H.Y."/>
            <person name="Koo N."/>
            <person name="Hong Y."/>
            <person name="Kim R.W."/>
            <person name="Kang W.H."/>
            <person name="Huh J.H."/>
            <person name="Kang B.C."/>
            <person name="Yang T.J."/>
            <person name="Lee Y.H."/>
            <person name="Bennetzen J.L."/>
            <person name="Choi D."/>
        </authorList>
    </citation>
    <scope>NUCLEOTIDE SEQUENCE [LARGE SCALE GENOMIC DNA]</scope>
    <source>
        <strain evidence="2">cv. PBC81</strain>
    </source>
</reference>
<gene>
    <name evidence="1" type="ORF">CQW23_03566</name>
</gene>
<accession>A0A2G2XC77</accession>
<dbReference type="AlphaFoldDB" id="A0A2G2XC77"/>
<reference evidence="2" key="2">
    <citation type="journal article" date="2017" name="J. Anim. Genet.">
        <title>Multiple reference genome sequences of hot pepper reveal the massive evolution of plant disease resistance genes by retroduplication.</title>
        <authorList>
            <person name="Kim S."/>
            <person name="Park J."/>
            <person name="Yeom S.-I."/>
            <person name="Kim Y.-M."/>
            <person name="Seo E."/>
            <person name="Kim K.-T."/>
            <person name="Kim M.-S."/>
            <person name="Lee J.M."/>
            <person name="Cheong K."/>
            <person name="Shin H.-S."/>
            <person name="Kim S.-B."/>
            <person name="Han K."/>
            <person name="Lee J."/>
            <person name="Park M."/>
            <person name="Lee H.-A."/>
            <person name="Lee H.-Y."/>
            <person name="Lee Y."/>
            <person name="Oh S."/>
            <person name="Lee J.H."/>
            <person name="Choi E."/>
            <person name="Choi E."/>
            <person name="Lee S.E."/>
            <person name="Jeon J."/>
            <person name="Kim H."/>
            <person name="Choi G."/>
            <person name="Song H."/>
            <person name="Lee J."/>
            <person name="Lee S.-C."/>
            <person name="Kwon J.-K."/>
            <person name="Lee H.-Y."/>
            <person name="Koo N."/>
            <person name="Hong Y."/>
            <person name="Kim R.W."/>
            <person name="Kang W.-H."/>
            <person name="Huh J.H."/>
            <person name="Kang B.-C."/>
            <person name="Yang T.-J."/>
            <person name="Lee Y.-H."/>
            <person name="Bennetzen J.L."/>
            <person name="Choi D."/>
        </authorList>
    </citation>
    <scope>NUCLEOTIDE SEQUENCE [LARGE SCALE GENOMIC DNA]</scope>
    <source>
        <strain evidence="2">cv. PBC81</strain>
    </source>
</reference>
<proteinExistence type="predicted"/>
<dbReference type="Proteomes" id="UP000224567">
    <property type="component" value="Unassembled WGS sequence"/>
</dbReference>
<evidence type="ECO:0000313" key="1">
    <source>
        <dbReference type="EMBL" id="PHT55080.1"/>
    </source>
</evidence>
<dbReference type="EMBL" id="MLFT02000002">
    <property type="protein sequence ID" value="PHT55080.1"/>
    <property type="molecule type" value="Genomic_DNA"/>
</dbReference>